<dbReference type="InterPro" id="IPR046496">
    <property type="entry name" value="DUF6589"/>
</dbReference>
<evidence type="ECO:0000313" key="3">
    <source>
        <dbReference type="Proteomes" id="UP000807469"/>
    </source>
</evidence>
<proteinExistence type="predicted"/>
<dbReference type="EMBL" id="MU155646">
    <property type="protein sequence ID" value="KAF9471646.1"/>
    <property type="molecule type" value="Genomic_DNA"/>
</dbReference>
<dbReference type="Pfam" id="PF20231">
    <property type="entry name" value="DUF6589"/>
    <property type="match status" value="1"/>
</dbReference>
<feature type="domain" description="DUF6589" evidence="1">
    <location>
        <begin position="162"/>
        <end position="261"/>
    </location>
</feature>
<reference evidence="2" key="1">
    <citation type="submission" date="2020-11" db="EMBL/GenBank/DDBJ databases">
        <authorList>
            <consortium name="DOE Joint Genome Institute"/>
            <person name="Ahrendt S."/>
            <person name="Riley R."/>
            <person name="Andreopoulos W."/>
            <person name="Labutti K."/>
            <person name="Pangilinan J."/>
            <person name="Ruiz-Duenas F.J."/>
            <person name="Barrasa J.M."/>
            <person name="Sanchez-Garcia M."/>
            <person name="Camarero S."/>
            <person name="Miyauchi S."/>
            <person name="Serrano A."/>
            <person name="Linde D."/>
            <person name="Babiker R."/>
            <person name="Drula E."/>
            <person name="Ayuso-Fernandez I."/>
            <person name="Pacheco R."/>
            <person name="Padilla G."/>
            <person name="Ferreira P."/>
            <person name="Barriuso J."/>
            <person name="Kellner H."/>
            <person name="Castanera R."/>
            <person name="Alfaro M."/>
            <person name="Ramirez L."/>
            <person name="Pisabarro A.G."/>
            <person name="Kuo A."/>
            <person name="Tritt A."/>
            <person name="Lipzen A."/>
            <person name="He G."/>
            <person name="Yan M."/>
            <person name="Ng V."/>
            <person name="Cullen D."/>
            <person name="Martin F."/>
            <person name="Rosso M.-N."/>
            <person name="Henrissat B."/>
            <person name="Hibbett D."/>
            <person name="Martinez A.T."/>
            <person name="Grigoriev I.V."/>
        </authorList>
    </citation>
    <scope>NUCLEOTIDE SEQUENCE</scope>
    <source>
        <strain evidence="2">CIRM-BRFM 674</strain>
    </source>
</reference>
<evidence type="ECO:0000259" key="1">
    <source>
        <dbReference type="Pfam" id="PF20231"/>
    </source>
</evidence>
<name>A0A9P5YPL9_9AGAR</name>
<evidence type="ECO:0000313" key="2">
    <source>
        <dbReference type="EMBL" id="KAF9471646.1"/>
    </source>
</evidence>
<dbReference type="OrthoDB" id="4743193at2759"/>
<accession>A0A9P5YPL9</accession>
<gene>
    <name evidence="2" type="ORF">BDN70DRAFT_975310</name>
</gene>
<dbReference type="Proteomes" id="UP000807469">
    <property type="component" value="Unassembled WGS sequence"/>
</dbReference>
<dbReference type="AlphaFoldDB" id="A0A9P5YPL9"/>
<feature type="non-terminal residue" evidence="2">
    <location>
        <position position="263"/>
    </location>
</feature>
<organism evidence="2 3">
    <name type="scientific">Pholiota conissans</name>
    <dbReference type="NCBI Taxonomy" id="109636"/>
    <lineage>
        <taxon>Eukaryota</taxon>
        <taxon>Fungi</taxon>
        <taxon>Dikarya</taxon>
        <taxon>Basidiomycota</taxon>
        <taxon>Agaricomycotina</taxon>
        <taxon>Agaricomycetes</taxon>
        <taxon>Agaricomycetidae</taxon>
        <taxon>Agaricales</taxon>
        <taxon>Agaricineae</taxon>
        <taxon>Strophariaceae</taxon>
        <taxon>Pholiota</taxon>
    </lineage>
</organism>
<sequence>MAILMQSTNRSCNMFQSATGVFLHSCGTPESVRELLARMGISISTTTINDAISNLSQEAISETKKLGRTFLACYAYDNLDIDIKHSVPTVEKSPETLLHLTTGTLFPLNHITLEDLNCSDDLWKTSPFNHTDTRLPNVPKLTLDDLLTIHQESGDPHPSGLVRRERFNAWKFLSDLINHGPEYFRRFKRVLGDPEEVDAIPIQKTRQIPLRCLDVSPSTPAQNAEALDSFFKQTGVGDPTDDKFAAPVGNLTIPIAGDLLTGQ</sequence>
<protein>
    <recommendedName>
        <fullName evidence="1">DUF6589 domain-containing protein</fullName>
    </recommendedName>
</protein>
<comment type="caution">
    <text evidence="2">The sequence shown here is derived from an EMBL/GenBank/DDBJ whole genome shotgun (WGS) entry which is preliminary data.</text>
</comment>
<keyword evidence="3" id="KW-1185">Reference proteome</keyword>